<keyword evidence="3" id="KW-0378">Hydrolase</keyword>
<gene>
    <name evidence="6" type="ORF">METZ01_LOCUS36812</name>
</gene>
<dbReference type="Gene3D" id="3.20.20.140">
    <property type="entry name" value="Metal-dependent hydrolases"/>
    <property type="match status" value="1"/>
</dbReference>
<protein>
    <recommendedName>
        <fullName evidence="5">Amidohydrolase-related domain-containing protein</fullName>
    </recommendedName>
</protein>
<proteinExistence type="predicted"/>
<dbReference type="Pfam" id="PF01979">
    <property type="entry name" value="Amidohydro_1"/>
    <property type="match status" value="1"/>
</dbReference>
<evidence type="ECO:0000256" key="1">
    <source>
        <dbReference type="ARBA" id="ARBA00001947"/>
    </source>
</evidence>
<dbReference type="InterPro" id="IPR011059">
    <property type="entry name" value="Metal-dep_hydrolase_composite"/>
</dbReference>
<dbReference type="PANTHER" id="PTHR11271">
    <property type="entry name" value="GUANINE DEAMINASE"/>
    <property type="match status" value="1"/>
</dbReference>
<keyword evidence="2" id="KW-0479">Metal-binding</keyword>
<reference evidence="6" key="1">
    <citation type="submission" date="2018-05" db="EMBL/GenBank/DDBJ databases">
        <authorList>
            <person name="Lanie J.A."/>
            <person name="Ng W.-L."/>
            <person name="Kazmierczak K.M."/>
            <person name="Andrzejewski T.M."/>
            <person name="Davidsen T.M."/>
            <person name="Wayne K.J."/>
            <person name="Tettelin H."/>
            <person name="Glass J.I."/>
            <person name="Rusch D."/>
            <person name="Podicherti R."/>
            <person name="Tsui H.-C.T."/>
            <person name="Winkler M.E."/>
        </authorList>
    </citation>
    <scope>NUCLEOTIDE SEQUENCE</scope>
</reference>
<evidence type="ECO:0000256" key="2">
    <source>
        <dbReference type="ARBA" id="ARBA00022723"/>
    </source>
</evidence>
<evidence type="ECO:0000256" key="3">
    <source>
        <dbReference type="ARBA" id="ARBA00022801"/>
    </source>
</evidence>
<dbReference type="Gene3D" id="2.30.40.10">
    <property type="entry name" value="Urease, subunit C, domain 1"/>
    <property type="match status" value="1"/>
</dbReference>
<dbReference type="InterPro" id="IPR032466">
    <property type="entry name" value="Metal_Hydrolase"/>
</dbReference>
<organism evidence="6">
    <name type="scientific">marine metagenome</name>
    <dbReference type="NCBI Taxonomy" id="408172"/>
    <lineage>
        <taxon>unclassified sequences</taxon>
        <taxon>metagenomes</taxon>
        <taxon>ecological metagenomes</taxon>
    </lineage>
</organism>
<evidence type="ECO:0000256" key="4">
    <source>
        <dbReference type="ARBA" id="ARBA00022833"/>
    </source>
</evidence>
<evidence type="ECO:0000259" key="5">
    <source>
        <dbReference type="Pfam" id="PF01979"/>
    </source>
</evidence>
<evidence type="ECO:0000313" key="6">
    <source>
        <dbReference type="EMBL" id="SUZ83958.1"/>
    </source>
</evidence>
<dbReference type="GO" id="GO:0005829">
    <property type="term" value="C:cytosol"/>
    <property type="evidence" value="ECO:0007669"/>
    <property type="project" value="TreeGrafter"/>
</dbReference>
<name>A0A381QZG3_9ZZZZ</name>
<accession>A0A381QZG3</accession>
<sequence length="424" mass="45157">MEVIEDQLVTIDDDGIILSVTSDDGPADVDLGEGMVLLPGLVDTHLHASQWPQLGTALDQPLERWLFDYTFPLEARYEDTAFALKVWDSMIPALLKSGTTTAVYYSSVHEPATLSLAEACIAYGQRAFVGRVAMDHPDGTPEWYRDSGPNQSVAASHRSIEAIRSLPGAEGLVEPIITPRFIPACSDAALEGLGELAEATGALVQTHCSENDWEHNYVIERHGCTDAESLSSFGLVRNSSVLAHATHLSDADRRLLVEAGAGVAHCPLSNSYFANAVFPARRNIEAGLRVGLGSDIAGGSDPSMLAQCVYAVNSSRMLEDGVDVRLQTDRGVPESRIDISAAFWMATVGGADLLGIPTGLLAPGRLFDAIAVGIEPSFSPGDRSATDGWEQIFEKVVRSGGTADIDTVWVGGVDVTNHLDASGK</sequence>
<dbReference type="GO" id="GO:0008270">
    <property type="term" value="F:zinc ion binding"/>
    <property type="evidence" value="ECO:0007669"/>
    <property type="project" value="TreeGrafter"/>
</dbReference>
<feature type="domain" description="Amidohydrolase-related" evidence="5">
    <location>
        <begin position="36"/>
        <end position="412"/>
    </location>
</feature>
<dbReference type="SUPFAM" id="SSF51338">
    <property type="entry name" value="Composite domain of metallo-dependent hydrolases"/>
    <property type="match status" value="2"/>
</dbReference>
<dbReference type="SUPFAM" id="SSF51556">
    <property type="entry name" value="Metallo-dependent hydrolases"/>
    <property type="match status" value="1"/>
</dbReference>
<dbReference type="InterPro" id="IPR051607">
    <property type="entry name" value="Metallo-dep_hydrolases"/>
</dbReference>
<dbReference type="InterPro" id="IPR006680">
    <property type="entry name" value="Amidohydro-rel"/>
</dbReference>
<comment type="cofactor">
    <cofactor evidence="1">
        <name>Zn(2+)</name>
        <dbReference type="ChEBI" id="CHEBI:29105"/>
    </cofactor>
</comment>
<dbReference type="AlphaFoldDB" id="A0A381QZG3"/>
<dbReference type="PANTHER" id="PTHR11271:SF6">
    <property type="entry name" value="GUANINE DEAMINASE"/>
    <property type="match status" value="1"/>
</dbReference>
<dbReference type="EMBL" id="UINC01001573">
    <property type="protein sequence ID" value="SUZ83958.1"/>
    <property type="molecule type" value="Genomic_DNA"/>
</dbReference>
<keyword evidence="4" id="KW-0862">Zinc</keyword>
<dbReference type="GO" id="GO:0008892">
    <property type="term" value="F:guanine deaminase activity"/>
    <property type="evidence" value="ECO:0007669"/>
    <property type="project" value="TreeGrafter"/>
</dbReference>
<dbReference type="GO" id="GO:0046098">
    <property type="term" value="P:guanine metabolic process"/>
    <property type="evidence" value="ECO:0007669"/>
    <property type="project" value="TreeGrafter"/>
</dbReference>